<dbReference type="RefSeq" id="WP_343915983.1">
    <property type="nucleotide sequence ID" value="NZ_BAAAJT010000002.1"/>
</dbReference>
<accession>A0ABW4TK54</accession>
<comment type="caution">
    <text evidence="1">The sequence shown here is derived from an EMBL/GenBank/DDBJ whole genome shotgun (WGS) entry which is preliminary data.</text>
</comment>
<evidence type="ECO:0000313" key="2">
    <source>
        <dbReference type="Proteomes" id="UP001597351"/>
    </source>
</evidence>
<dbReference type="EMBL" id="JBHUGD010000003">
    <property type="protein sequence ID" value="MFD1946074.1"/>
    <property type="molecule type" value="Genomic_DNA"/>
</dbReference>
<reference evidence="2" key="1">
    <citation type="journal article" date="2019" name="Int. J. Syst. Evol. Microbiol.">
        <title>The Global Catalogue of Microorganisms (GCM) 10K type strain sequencing project: providing services to taxonomists for standard genome sequencing and annotation.</title>
        <authorList>
            <consortium name="The Broad Institute Genomics Platform"/>
            <consortium name="The Broad Institute Genome Sequencing Center for Infectious Disease"/>
            <person name="Wu L."/>
            <person name="Ma J."/>
        </authorList>
    </citation>
    <scope>NUCLEOTIDE SEQUENCE [LARGE SCALE GENOMIC DNA]</scope>
    <source>
        <strain evidence="2">CGMCC 1.12477</strain>
    </source>
</reference>
<name>A0ABW4TK54_9ACTN</name>
<keyword evidence="2" id="KW-1185">Reference proteome</keyword>
<evidence type="ECO:0000313" key="1">
    <source>
        <dbReference type="EMBL" id="MFD1946074.1"/>
    </source>
</evidence>
<protein>
    <submittedName>
        <fullName evidence="1">Uncharacterized protein</fullName>
    </submittedName>
</protein>
<proteinExistence type="predicted"/>
<dbReference type="Proteomes" id="UP001597351">
    <property type="component" value="Unassembled WGS sequence"/>
</dbReference>
<sequence length="353" mass="37975">MAGVHLTLTDDRAVEIDALAELLGGRVGLAGVLDRLDRRAQPSRLGRLAGRLVDEAYAWERQDARDRRWWPQGVSSSADADPSERVLGRRLVLVSWYAHPVGGASHGVRLTVLDLDSLGYRHVLLVVPRIDDEGRATTEPLTVHAGGIVWLGGAVHVAATARGLLTCHLDDVMVAGPGVESHGHDLVLPVRSAWRAGAERGHERLRYSFVSLDRTDPGGAPVLVAGEYGRRRGATTRLARFGVGAASSLLATDDDGRARPTSVEDGARARMQGAACVGGTWHATVSMGPWVPGGLAHGRPGALRLRPLALPMGPEDLTWWPSSGRFWSVSEHPGRRWVFSWPGPAAPRRTRDG</sequence>
<gene>
    <name evidence="1" type="ORF">ACFSDE_04680</name>
</gene>
<organism evidence="1 2">
    <name type="scientific">Nocardioides aestuarii</name>
    <dbReference type="NCBI Taxonomy" id="252231"/>
    <lineage>
        <taxon>Bacteria</taxon>
        <taxon>Bacillati</taxon>
        <taxon>Actinomycetota</taxon>
        <taxon>Actinomycetes</taxon>
        <taxon>Propionibacteriales</taxon>
        <taxon>Nocardioidaceae</taxon>
        <taxon>Nocardioides</taxon>
    </lineage>
</organism>